<evidence type="ECO:0000256" key="1">
    <source>
        <dbReference type="SAM" id="MobiDB-lite"/>
    </source>
</evidence>
<reference evidence="3 4" key="1">
    <citation type="submission" date="2020-06" db="EMBL/GenBank/DDBJ databases">
        <title>Genome mining for natural products.</title>
        <authorList>
            <person name="Zhang B."/>
            <person name="Shi J."/>
            <person name="Ge H."/>
        </authorList>
    </citation>
    <scope>NUCLEOTIDE SEQUENCE [LARGE SCALE GENOMIC DNA]</scope>
    <source>
        <strain evidence="3 4">NA00687</strain>
    </source>
</reference>
<feature type="region of interest" description="Disordered" evidence="1">
    <location>
        <begin position="304"/>
        <end position="423"/>
    </location>
</feature>
<gene>
    <name evidence="3" type="ORF">HUT08_20975</name>
</gene>
<dbReference type="RefSeq" id="WP_176163295.1">
    <property type="nucleotide sequence ID" value="NZ_CP054929.1"/>
</dbReference>
<keyword evidence="4" id="KW-1185">Reference proteome</keyword>
<accession>A0A7H8NCS9</accession>
<dbReference type="Proteomes" id="UP000509303">
    <property type="component" value="Chromosome"/>
</dbReference>
<proteinExistence type="predicted"/>
<feature type="compositionally biased region" description="Basic and acidic residues" evidence="1">
    <location>
        <begin position="30"/>
        <end position="42"/>
    </location>
</feature>
<feature type="compositionally biased region" description="Low complexity" evidence="1">
    <location>
        <begin position="313"/>
        <end position="326"/>
    </location>
</feature>
<feature type="domain" description="DUF5667" evidence="2">
    <location>
        <begin position="156"/>
        <end position="270"/>
    </location>
</feature>
<evidence type="ECO:0000259" key="2">
    <source>
        <dbReference type="Pfam" id="PF18915"/>
    </source>
</evidence>
<feature type="region of interest" description="Disordered" evidence="1">
    <location>
        <begin position="18"/>
        <end position="56"/>
    </location>
</feature>
<feature type="compositionally biased region" description="Basic and acidic residues" evidence="1">
    <location>
        <begin position="336"/>
        <end position="347"/>
    </location>
</feature>
<feature type="compositionally biased region" description="Low complexity" evidence="1">
    <location>
        <begin position="96"/>
        <end position="106"/>
    </location>
</feature>
<protein>
    <recommendedName>
        <fullName evidence="2">DUF5667 domain-containing protein</fullName>
    </recommendedName>
</protein>
<organism evidence="3 4">
    <name type="scientific">Streptomyces buecherae</name>
    <dbReference type="NCBI Taxonomy" id="2763006"/>
    <lineage>
        <taxon>Bacteria</taxon>
        <taxon>Bacillati</taxon>
        <taxon>Actinomycetota</taxon>
        <taxon>Actinomycetes</taxon>
        <taxon>Kitasatosporales</taxon>
        <taxon>Streptomycetaceae</taxon>
        <taxon>Streptomyces</taxon>
    </lineage>
</organism>
<name>A0A7H8NCS9_9ACTN</name>
<dbReference type="AlphaFoldDB" id="A0A7H8NCS9"/>
<dbReference type="Pfam" id="PF18915">
    <property type="entry name" value="DUF5667"/>
    <property type="match status" value="1"/>
</dbReference>
<evidence type="ECO:0000313" key="3">
    <source>
        <dbReference type="EMBL" id="QKW51578.1"/>
    </source>
</evidence>
<feature type="compositionally biased region" description="Low complexity" evidence="1">
    <location>
        <begin position="404"/>
        <end position="415"/>
    </location>
</feature>
<evidence type="ECO:0000313" key="4">
    <source>
        <dbReference type="Proteomes" id="UP000509303"/>
    </source>
</evidence>
<dbReference type="EMBL" id="CP054929">
    <property type="protein sequence ID" value="QKW51578.1"/>
    <property type="molecule type" value="Genomic_DNA"/>
</dbReference>
<feature type="region of interest" description="Disordered" evidence="1">
    <location>
        <begin position="79"/>
        <end position="127"/>
    </location>
</feature>
<sequence length="423" mass="45093">MIANVSAHRRAHAFAQALEEQEHQGTATDQAERAAESAERQRMLALTNELGELPAPEMDPAAKTVQRAQLIAAMESAFAGQGARVPEQRSARSARKSASAAKAGKTGKTGKGSHRASPLSRLRPRSRWSKGLAAGGLTVGVAAGAFGGVATASSDALPGDSLYGLKRGIEDLKRGMADDDADRGRIYLDQASTRLQEARRLMERGRAGEMDQESLGEMRKALSGMRHAASEGHRLLHDVHRRDGSLGPIRDLSTFTSGNRQSWSTLRERLPLPLQDMGDQVSLVLEAMDLDIEPLRSLLTPQPQNVEPEAERAPTAPSAAPTASPDRPAPRHAKPRQPDRAERRHEQAPAPSATPAEESPGLLDGPSLLKLPVDESTQPAPEKSPSATPTPDITIPPLLPPDLLPGLGLDTQQPSEPSPSPSD</sequence>
<feature type="compositionally biased region" description="Low complexity" evidence="1">
    <location>
        <begin position="348"/>
        <end position="360"/>
    </location>
</feature>
<dbReference type="InterPro" id="IPR043725">
    <property type="entry name" value="DUF5667"/>
</dbReference>